<proteinExistence type="inferred from homology"/>
<gene>
    <name evidence="5" type="ORF">HNR09_000676</name>
</gene>
<dbReference type="AlphaFoldDB" id="A0A7Z0GJS1"/>
<dbReference type="EC" id="4.1.2.52" evidence="5"/>
<dbReference type="SUPFAM" id="SSF51621">
    <property type="entry name" value="Phosphoenolpyruvate/pyruvate domain"/>
    <property type="match status" value="1"/>
</dbReference>
<dbReference type="InterPro" id="IPR050251">
    <property type="entry name" value="HpcH-HpaI_aldolase"/>
</dbReference>
<name>A0A7Z0GJS1_9MICC</name>
<evidence type="ECO:0000313" key="6">
    <source>
        <dbReference type="Proteomes" id="UP000535437"/>
    </source>
</evidence>
<dbReference type="EMBL" id="JACCFY010000001">
    <property type="protein sequence ID" value="NYJ77265.1"/>
    <property type="molecule type" value="Genomic_DNA"/>
</dbReference>
<dbReference type="PANTHER" id="PTHR30502">
    <property type="entry name" value="2-KETO-3-DEOXY-L-RHAMNONATE ALDOLASE"/>
    <property type="match status" value="1"/>
</dbReference>
<keyword evidence="2" id="KW-0479">Metal-binding</keyword>
<comment type="caution">
    <text evidence="5">The sequence shown here is derived from an EMBL/GenBank/DDBJ whole genome shotgun (WGS) entry which is preliminary data.</text>
</comment>
<accession>A0A7Z0GJS1</accession>
<feature type="domain" description="HpcH/HpaI aldolase/citrate lyase" evidence="4">
    <location>
        <begin position="30"/>
        <end position="189"/>
    </location>
</feature>
<dbReference type="InterPro" id="IPR015813">
    <property type="entry name" value="Pyrv/PenolPyrv_kinase-like_dom"/>
</dbReference>
<comment type="similarity">
    <text evidence="1">Belongs to the HpcH/HpaI aldolase family.</text>
</comment>
<dbReference type="GO" id="GO:0016832">
    <property type="term" value="F:aldehyde-lyase activity"/>
    <property type="evidence" value="ECO:0007669"/>
    <property type="project" value="TreeGrafter"/>
</dbReference>
<dbReference type="RefSeq" id="WP_218881874.1">
    <property type="nucleotide sequence ID" value="NZ_BAAALL010000004.1"/>
</dbReference>
<dbReference type="InterPro" id="IPR005000">
    <property type="entry name" value="Aldolase/citrate-lyase_domain"/>
</dbReference>
<dbReference type="GO" id="GO:0046872">
    <property type="term" value="F:metal ion binding"/>
    <property type="evidence" value="ECO:0007669"/>
    <property type="project" value="UniProtKB-KW"/>
</dbReference>
<dbReference type="PANTHER" id="PTHR30502:SF0">
    <property type="entry name" value="PHOSPHOENOLPYRUVATE CARBOXYLASE FAMILY PROTEIN"/>
    <property type="match status" value="1"/>
</dbReference>
<dbReference type="InterPro" id="IPR040442">
    <property type="entry name" value="Pyrv_kinase-like_dom_sf"/>
</dbReference>
<reference evidence="5 6" key="1">
    <citation type="submission" date="2020-07" db="EMBL/GenBank/DDBJ databases">
        <title>Sequencing the genomes of 1000 actinobacteria strains.</title>
        <authorList>
            <person name="Klenk H.-P."/>
        </authorList>
    </citation>
    <scope>NUCLEOTIDE SEQUENCE [LARGE SCALE GENOMIC DNA]</scope>
    <source>
        <strain evidence="5 6">DSM 15475</strain>
    </source>
</reference>
<organism evidence="5 6">
    <name type="scientific">Nesterenkonia xinjiangensis</name>
    <dbReference type="NCBI Taxonomy" id="225327"/>
    <lineage>
        <taxon>Bacteria</taxon>
        <taxon>Bacillati</taxon>
        <taxon>Actinomycetota</taxon>
        <taxon>Actinomycetes</taxon>
        <taxon>Micrococcales</taxon>
        <taxon>Micrococcaceae</taxon>
        <taxon>Nesterenkonia</taxon>
    </lineage>
</organism>
<evidence type="ECO:0000256" key="2">
    <source>
        <dbReference type="ARBA" id="ARBA00022723"/>
    </source>
</evidence>
<evidence type="ECO:0000256" key="1">
    <source>
        <dbReference type="ARBA" id="ARBA00005568"/>
    </source>
</evidence>
<evidence type="ECO:0000259" key="4">
    <source>
        <dbReference type="Pfam" id="PF03328"/>
    </source>
</evidence>
<dbReference type="Pfam" id="PF03328">
    <property type="entry name" value="HpcH_HpaI"/>
    <property type="match status" value="1"/>
</dbReference>
<dbReference type="Gene3D" id="3.20.20.60">
    <property type="entry name" value="Phosphoenolpyruvate-binding domains"/>
    <property type="match status" value="1"/>
</dbReference>
<evidence type="ECO:0000256" key="3">
    <source>
        <dbReference type="ARBA" id="ARBA00023239"/>
    </source>
</evidence>
<evidence type="ECO:0000313" key="5">
    <source>
        <dbReference type="EMBL" id="NYJ77265.1"/>
    </source>
</evidence>
<keyword evidence="3 5" id="KW-0456">Lyase</keyword>
<sequence length="249" mass="26780">MMSAPKRQLRRRLSDGEQVTGCLLRMPAEETVEMLGVAGFDFVLIDCEHGPADVTALRQHIALAQLHGMAPLVRVGLHEHQLILRALDQGAEGIVAPHIDTASDADELVDAVHYPPLGHRGFATYSRAGRFGTVSADEHHARSRQETLVIAMLESPEAAGNAGEILRRPGVDGCLIGTADLRASLDSGSLTFAEALALIRRQSWDAGSFRADLASSRTDAEKALDDGAQLVVYNLAHIMMDLFGTLRGS</sequence>
<dbReference type="GO" id="GO:0005737">
    <property type="term" value="C:cytoplasm"/>
    <property type="evidence" value="ECO:0007669"/>
    <property type="project" value="TreeGrafter"/>
</dbReference>
<dbReference type="Proteomes" id="UP000535437">
    <property type="component" value="Unassembled WGS sequence"/>
</dbReference>
<keyword evidence="6" id="KW-1185">Reference proteome</keyword>
<protein>
    <submittedName>
        <fullName evidence="5">4-hydroxy-2-oxoheptanedioate aldolase</fullName>
        <ecNumber evidence="5">4.1.2.52</ecNumber>
    </submittedName>
</protein>